<dbReference type="Gene3D" id="2.60.120.10">
    <property type="entry name" value="Jelly Rolls"/>
    <property type="match status" value="1"/>
</dbReference>
<comment type="caution">
    <text evidence="2">The sequence shown here is derived from an EMBL/GenBank/DDBJ whole genome shotgun (WGS) entry which is preliminary data.</text>
</comment>
<dbReference type="InterPro" id="IPR000595">
    <property type="entry name" value="cNMP-bd_dom"/>
</dbReference>
<dbReference type="CDD" id="cd00038">
    <property type="entry name" value="CAP_ED"/>
    <property type="match status" value="1"/>
</dbReference>
<name>A0ABT5XYW1_9FLAO</name>
<dbReference type="PROSITE" id="PS50042">
    <property type="entry name" value="CNMP_BINDING_3"/>
    <property type="match status" value="1"/>
</dbReference>
<organism evidence="2 3">
    <name type="scientific">Flagellimonas yonaguniensis</name>
    <dbReference type="NCBI Taxonomy" id="3031325"/>
    <lineage>
        <taxon>Bacteria</taxon>
        <taxon>Pseudomonadati</taxon>
        <taxon>Bacteroidota</taxon>
        <taxon>Flavobacteriia</taxon>
        <taxon>Flavobacteriales</taxon>
        <taxon>Flavobacteriaceae</taxon>
        <taxon>Flagellimonas</taxon>
    </lineage>
</organism>
<dbReference type="SUPFAM" id="SSF51206">
    <property type="entry name" value="cAMP-binding domain-like"/>
    <property type="match status" value="1"/>
</dbReference>
<evidence type="ECO:0000313" key="2">
    <source>
        <dbReference type="EMBL" id="MDF0716278.1"/>
    </source>
</evidence>
<dbReference type="Proteomes" id="UP001221366">
    <property type="component" value="Unassembled WGS sequence"/>
</dbReference>
<feature type="domain" description="Cyclic nucleotide-binding" evidence="1">
    <location>
        <begin position="14"/>
        <end position="117"/>
    </location>
</feature>
<gene>
    <name evidence="2" type="ORF">PY092_08980</name>
</gene>
<sequence length="194" mass="23116">MKTSNHLLYCHLKKYASFEDSDFPQMLSYFEELDLKKKDIVMKAGNLCNHNFFVMDGCLHMYFTSEKGTERTVQFALEGWWISDFLAYHNRTNTDFNIQAVENTKVLAISYEKQEQLYHDFPLFERYFRTIHQIGYGASLNKMKYLHNLSKEDIYLHFTEHFPEFAQRVPQYLIASFLGLTPEYVSEIRAKKRS</sequence>
<accession>A0ABT5XYW1</accession>
<dbReference type="InterPro" id="IPR018490">
    <property type="entry name" value="cNMP-bd_dom_sf"/>
</dbReference>
<dbReference type="InterPro" id="IPR014710">
    <property type="entry name" value="RmlC-like_jellyroll"/>
</dbReference>
<protein>
    <submittedName>
        <fullName evidence="2">Crp/Fnr family transcriptional regulator</fullName>
    </submittedName>
</protein>
<dbReference type="EMBL" id="JARFVB010000004">
    <property type="protein sequence ID" value="MDF0716278.1"/>
    <property type="molecule type" value="Genomic_DNA"/>
</dbReference>
<proteinExistence type="predicted"/>
<reference evidence="2 3" key="1">
    <citation type="submission" date="2023-03" db="EMBL/GenBank/DDBJ databases">
        <title>Muricauda XX sp. nov. and Muricauda XXX sp. nov., two novel species isolated from Okinawa Trough.</title>
        <authorList>
            <person name="Cao W."/>
            <person name="Deng X."/>
        </authorList>
    </citation>
    <scope>NUCLEOTIDE SEQUENCE [LARGE SCALE GENOMIC DNA]</scope>
    <source>
        <strain evidence="2 3">334s03</strain>
    </source>
</reference>
<evidence type="ECO:0000259" key="1">
    <source>
        <dbReference type="PROSITE" id="PS50042"/>
    </source>
</evidence>
<keyword evidence="3" id="KW-1185">Reference proteome</keyword>
<evidence type="ECO:0000313" key="3">
    <source>
        <dbReference type="Proteomes" id="UP001221366"/>
    </source>
</evidence>
<dbReference type="RefSeq" id="WP_275615517.1">
    <property type="nucleotide sequence ID" value="NZ_JARFVB010000004.1"/>
</dbReference>
<dbReference type="Pfam" id="PF00027">
    <property type="entry name" value="cNMP_binding"/>
    <property type="match status" value="1"/>
</dbReference>